<dbReference type="InterPro" id="IPR032675">
    <property type="entry name" value="LRR_dom_sf"/>
</dbReference>
<dbReference type="PANTHER" id="PTHR47186">
    <property type="entry name" value="LEUCINE-RICH REPEAT-CONTAINING PROTEIN 57"/>
    <property type="match status" value="1"/>
</dbReference>
<proteinExistence type="predicted"/>
<feature type="non-terminal residue" evidence="1">
    <location>
        <position position="1"/>
    </location>
</feature>
<evidence type="ECO:0000313" key="2">
    <source>
        <dbReference type="Proteomes" id="UP000824469"/>
    </source>
</evidence>
<dbReference type="Proteomes" id="UP000824469">
    <property type="component" value="Unassembled WGS sequence"/>
</dbReference>
<sequence>VLRQEKGVWLERNKDPFYVSTEKLDTMRNSLTVLAMGNWTIVDGQCSKEFDKLRFLQEDRVPNLAIDMLKLKHLKFMDYSLKKNAIWSPSESLDLCDCYSLLRLPEGLGNLQSLTNVSLEGCENLITLPDRVVGLSLMKGSISFHGFLSLKEILEDIYKLTMLTRLPMSFGNLGYLEDLDLSECDKLEELSSDFGHLGALKNLNLFKCKALSRLSPCFGKLGYLEALDLSECDKLKELSSDFDRLGALKNLNLSKCNSLSKLSDSF</sequence>
<gene>
    <name evidence="1" type="ORF">KI387_024426</name>
</gene>
<dbReference type="Gene3D" id="3.80.10.10">
    <property type="entry name" value="Ribonuclease Inhibitor"/>
    <property type="match status" value="1"/>
</dbReference>
<evidence type="ECO:0000313" key="1">
    <source>
        <dbReference type="EMBL" id="KAH9315799.1"/>
    </source>
</evidence>
<accession>A0AA38L8J1</accession>
<dbReference type="EMBL" id="JAHRHJ020000005">
    <property type="protein sequence ID" value="KAH9315799.1"/>
    <property type="molecule type" value="Genomic_DNA"/>
</dbReference>
<keyword evidence="2" id="KW-1185">Reference proteome</keyword>
<comment type="caution">
    <text evidence="1">The sequence shown here is derived from an EMBL/GenBank/DDBJ whole genome shotgun (WGS) entry which is preliminary data.</text>
</comment>
<protein>
    <submittedName>
        <fullName evidence="1">Uncharacterized protein</fullName>
    </submittedName>
</protein>
<reference evidence="1 2" key="1">
    <citation type="journal article" date="2021" name="Nat. Plants">
        <title>The Taxus genome provides insights into paclitaxel biosynthesis.</title>
        <authorList>
            <person name="Xiong X."/>
            <person name="Gou J."/>
            <person name="Liao Q."/>
            <person name="Li Y."/>
            <person name="Zhou Q."/>
            <person name="Bi G."/>
            <person name="Li C."/>
            <person name="Du R."/>
            <person name="Wang X."/>
            <person name="Sun T."/>
            <person name="Guo L."/>
            <person name="Liang H."/>
            <person name="Lu P."/>
            <person name="Wu Y."/>
            <person name="Zhang Z."/>
            <person name="Ro D.K."/>
            <person name="Shang Y."/>
            <person name="Huang S."/>
            <person name="Yan J."/>
        </authorList>
    </citation>
    <scope>NUCLEOTIDE SEQUENCE [LARGE SCALE GENOMIC DNA]</scope>
    <source>
        <strain evidence="1">Ta-2019</strain>
    </source>
</reference>
<organism evidence="1 2">
    <name type="scientific">Taxus chinensis</name>
    <name type="common">Chinese yew</name>
    <name type="synonym">Taxus wallichiana var. chinensis</name>
    <dbReference type="NCBI Taxonomy" id="29808"/>
    <lineage>
        <taxon>Eukaryota</taxon>
        <taxon>Viridiplantae</taxon>
        <taxon>Streptophyta</taxon>
        <taxon>Embryophyta</taxon>
        <taxon>Tracheophyta</taxon>
        <taxon>Spermatophyta</taxon>
        <taxon>Pinopsida</taxon>
        <taxon>Pinidae</taxon>
        <taxon>Conifers II</taxon>
        <taxon>Cupressales</taxon>
        <taxon>Taxaceae</taxon>
        <taxon>Taxus</taxon>
    </lineage>
</organism>
<dbReference type="PANTHER" id="PTHR47186:SF3">
    <property type="entry name" value="OS09G0267800 PROTEIN"/>
    <property type="match status" value="1"/>
</dbReference>
<dbReference type="AlphaFoldDB" id="A0AA38L8J1"/>
<feature type="non-terminal residue" evidence="1">
    <location>
        <position position="266"/>
    </location>
</feature>
<name>A0AA38L8J1_TAXCH</name>
<dbReference type="SUPFAM" id="SSF52058">
    <property type="entry name" value="L domain-like"/>
    <property type="match status" value="1"/>
</dbReference>